<proteinExistence type="predicted"/>
<evidence type="ECO:0000256" key="6">
    <source>
        <dbReference type="SAM" id="Coils"/>
    </source>
</evidence>
<feature type="compositionally biased region" description="Polar residues" evidence="7">
    <location>
        <begin position="267"/>
        <end position="293"/>
    </location>
</feature>
<evidence type="ECO:0000256" key="3">
    <source>
        <dbReference type="ARBA" id="ARBA00022737"/>
    </source>
</evidence>
<dbReference type="AlphaFoldDB" id="A0AAW0FU60"/>
<evidence type="ECO:0000256" key="1">
    <source>
        <dbReference type="ARBA" id="ARBA00004123"/>
    </source>
</evidence>
<feature type="compositionally biased region" description="Polar residues" evidence="7">
    <location>
        <begin position="133"/>
        <end position="157"/>
    </location>
</feature>
<feature type="region of interest" description="Disordered" evidence="7">
    <location>
        <begin position="88"/>
        <end position="514"/>
    </location>
</feature>
<feature type="compositionally biased region" description="Polar residues" evidence="7">
    <location>
        <begin position="101"/>
        <end position="110"/>
    </location>
</feature>
<protein>
    <recommendedName>
        <fullName evidence="10">J domain-containing protein</fullName>
    </recommendedName>
</protein>
<feature type="compositionally biased region" description="Low complexity" evidence="7">
    <location>
        <begin position="1083"/>
        <end position="1097"/>
    </location>
</feature>
<feature type="compositionally biased region" description="Polar residues" evidence="7">
    <location>
        <begin position="390"/>
        <end position="411"/>
    </location>
</feature>
<feature type="region of interest" description="Disordered" evidence="7">
    <location>
        <begin position="620"/>
        <end position="1105"/>
    </location>
</feature>
<feature type="compositionally biased region" description="Polar residues" evidence="7">
    <location>
        <begin position="168"/>
        <end position="183"/>
    </location>
</feature>
<dbReference type="GO" id="GO:0005634">
    <property type="term" value="C:nucleus"/>
    <property type="evidence" value="ECO:0007669"/>
    <property type="project" value="UniProtKB-SubCell"/>
</dbReference>
<accession>A0AAW0FU60</accession>
<feature type="compositionally biased region" description="Polar residues" evidence="7">
    <location>
        <begin position="226"/>
        <end position="243"/>
    </location>
</feature>
<keyword evidence="3" id="KW-0677">Repeat</keyword>
<feature type="coiled-coil region" evidence="6">
    <location>
        <begin position="1120"/>
        <end position="1147"/>
    </location>
</feature>
<evidence type="ECO:0000256" key="5">
    <source>
        <dbReference type="ARBA" id="ARBA00023242"/>
    </source>
</evidence>
<evidence type="ECO:0000313" key="8">
    <source>
        <dbReference type="EMBL" id="KAK7683114.1"/>
    </source>
</evidence>
<keyword evidence="2" id="KW-0597">Phosphoprotein</keyword>
<dbReference type="EMBL" id="JASBNA010000032">
    <property type="protein sequence ID" value="KAK7683114.1"/>
    <property type="molecule type" value="Genomic_DNA"/>
</dbReference>
<dbReference type="GO" id="GO:0043124">
    <property type="term" value="P:negative regulation of canonical NF-kappaB signal transduction"/>
    <property type="evidence" value="ECO:0007669"/>
    <property type="project" value="InterPro"/>
</dbReference>
<name>A0AAW0FU60_9APHY</name>
<feature type="compositionally biased region" description="Low complexity" evidence="7">
    <location>
        <begin position="983"/>
        <end position="999"/>
    </location>
</feature>
<evidence type="ECO:0000256" key="2">
    <source>
        <dbReference type="ARBA" id="ARBA00022553"/>
    </source>
</evidence>
<evidence type="ECO:0008006" key="10">
    <source>
        <dbReference type="Google" id="ProtNLM"/>
    </source>
</evidence>
<feature type="compositionally biased region" description="Low complexity" evidence="7">
    <location>
        <begin position="491"/>
        <end position="509"/>
    </location>
</feature>
<feature type="compositionally biased region" description="Basic and acidic residues" evidence="7">
    <location>
        <begin position="902"/>
        <end position="972"/>
    </location>
</feature>
<feature type="compositionally biased region" description="Low complexity" evidence="7">
    <location>
        <begin position="1018"/>
        <end position="1075"/>
    </location>
</feature>
<reference evidence="8 9" key="1">
    <citation type="submission" date="2022-09" db="EMBL/GenBank/DDBJ databases">
        <authorList>
            <person name="Palmer J.M."/>
        </authorList>
    </citation>
    <scope>NUCLEOTIDE SEQUENCE [LARGE SCALE GENOMIC DNA]</scope>
    <source>
        <strain evidence="8 9">DSM 7382</strain>
    </source>
</reference>
<feature type="compositionally biased region" description="Low complexity" evidence="7">
    <location>
        <begin position="184"/>
        <end position="199"/>
    </location>
</feature>
<dbReference type="Proteomes" id="UP001385951">
    <property type="component" value="Unassembled WGS sequence"/>
</dbReference>
<evidence type="ECO:0000256" key="7">
    <source>
        <dbReference type="SAM" id="MobiDB-lite"/>
    </source>
</evidence>
<dbReference type="InterPro" id="IPR038753">
    <property type="entry name" value="NFKBIL1"/>
</dbReference>
<keyword evidence="9" id="KW-1185">Reference proteome</keyword>
<keyword evidence="4" id="KW-0040">ANK repeat</keyword>
<gene>
    <name evidence="8" type="ORF">QCA50_013787</name>
</gene>
<feature type="compositionally biased region" description="Basic and acidic residues" evidence="7">
    <location>
        <begin position="620"/>
        <end position="875"/>
    </location>
</feature>
<comment type="caution">
    <text evidence="8">The sequence shown here is derived from an EMBL/GenBank/DDBJ whole genome shotgun (WGS) entry which is preliminary data.</text>
</comment>
<keyword evidence="5" id="KW-0539">Nucleus</keyword>
<feature type="coiled-coil region" evidence="6">
    <location>
        <begin position="52"/>
        <end position="86"/>
    </location>
</feature>
<feature type="region of interest" description="Disordered" evidence="7">
    <location>
        <begin position="1"/>
        <end position="27"/>
    </location>
</feature>
<evidence type="ECO:0000313" key="9">
    <source>
        <dbReference type="Proteomes" id="UP001385951"/>
    </source>
</evidence>
<feature type="compositionally biased region" description="Low complexity" evidence="7">
    <location>
        <begin position="158"/>
        <end position="167"/>
    </location>
</feature>
<dbReference type="PANTHER" id="PTHR15263:SF1">
    <property type="entry name" value="NF-KAPPA-B INHIBITOR-LIKE PROTEIN 1"/>
    <property type="match status" value="1"/>
</dbReference>
<organism evidence="8 9">
    <name type="scientific">Cerrena zonata</name>
    <dbReference type="NCBI Taxonomy" id="2478898"/>
    <lineage>
        <taxon>Eukaryota</taxon>
        <taxon>Fungi</taxon>
        <taxon>Dikarya</taxon>
        <taxon>Basidiomycota</taxon>
        <taxon>Agaricomycotina</taxon>
        <taxon>Agaricomycetes</taxon>
        <taxon>Polyporales</taxon>
        <taxon>Cerrenaceae</taxon>
        <taxon>Cerrena</taxon>
    </lineage>
</organism>
<dbReference type="PANTHER" id="PTHR15263">
    <property type="entry name" value="I-KAPPA-B-LIKE PROTEIN IKBL"/>
    <property type="match status" value="1"/>
</dbReference>
<keyword evidence="6" id="KW-0175">Coiled coil</keyword>
<evidence type="ECO:0000256" key="4">
    <source>
        <dbReference type="ARBA" id="ARBA00023043"/>
    </source>
</evidence>
<comment type="subcellular location">
    <subcellularLocation>
        <location evidence="1">Nucleus</location>
    </subcellularLocation>
</comment>
<feature type="compositionally biased region" description="Basic and acidic residues" evidence="7">
    <location>
        <begin position="17"/>
        <end position="27"/>
    </location>
</feature>
<sequence length="1266" mass="145297">MGSGPRGSDYGPPQISETEKESLRRGVEQTLLPSVCEVKAERDARLARTDDEEEHQRIMEDYEGQMKSLKRLAEEMFKEAVDLEVKRLVEGGHGSPHTEGMITTPTSQSALYDEIQRERTRSGGTSDHPPTDRPTSGSTAPSRYSNADANDTPSDVGNSSNVNMNSNRQFKPQSISRATGKSLNSPTVSSPSPVPNRVNGAYPPPQSLADDDLDGFAEPYVGSHPSHPSISRRQSAASLSGSVRGTPYRHSPHPSADSAGPSRTAAYPQSSSPVSPRRNSGASLYKSGLTSTAPARGPLPGPSGWMYAAVPNSPQPQWSYDYAEGGSPSPISPPGRTDREQSDYQWSNSPRTRPEHQPQEGQRIPARHPSFGSETGLRRPESRISPRAIPTTSATPPDMYKQQQSSYTGGNNRRPESEERGVPIPVQGRMHAAPYGSPEHIRPSSTSLGSHRPIVSQRSFTTQADDYYPQASPSTSRGAFAPSSPVHVKRQNSSGSQRSARSVRSQSKSRPVDMYSYPEHYNAYSPQFADVPPSPAESYTDIFDEEDADFDVENLWIKQAAEEDRLRKAEEARRREMALKERERELEQLEEDLRKREEDFARREELKRREEELRQKERELRLREEAQRQEEEARALRLAEEQAAERKAKEQAEKERREALRMEAERRRLEEEEKARIREEEEEERRRVREEEEENARIRREEEENERIRREEEENERKRQEREREEKANERRQRKQQEKERKAKEKREREEKEQAERDRLKKEQEEREKQRRLERERKEKEEEERRERQRREEKEREEREIKEREEREVREREIREAKEREAMEAREARERRREAREKAEREAKEMEAEQARAAQEAREREREREEQEQQDKLSDESETEGANVESTSNGDWTPAEEAVFNKLEEDEKQKKAEQEEQDRLFAENLQKEEEALAAAERKAKEELEARRRDDVNNRQEYLNKMRQTEASRKRQDSTGNMSDTRRSPVTSTSASSSSHTATPWNIPRSNTSTHYAPADRTSSGSSFSNASGASLWSQNTTASGTSYSSTASAGFASSPKPTSSASAWGRTPHTSSTPHAPTPPHTTPATHPTSTPYSATPGFTNTTSEQVPYFDHETWQYMQDAEAARQAERFQSEMKKKEKERQAMESRSLAKDDIVRIFEDHERRWKVLPQADSLGWGSIPWPSLKTVRGVDDLNPTTINAYIRNDNWPSDKTLKERVREQIRRWHPDRFETNVLRKVREADRERVKLAAGVVARTLNDISKTIPSS</sequence>